<sequence>MCCQNCGQRAIIKKTERIHPHLYTLYCSCTDTDCQQKFAAQFSFIKTQVPGATASSRLIHDLIKYIPNGEYQGIIDALNNFQKSNHEANQS</sequence>
<reference evidence="1 2" key="1">
    <citation type="submission" date="2016-01" db="EMBL/GenBank/DDBJ databases">
        <authorList>
            <person name="Oliw E.H."/>
        </authorList>
    </citation>
    <scope>NUCLEOTIDE SEQUENCE [LARGE SCALE GENOMIC DNA]</scope>
    <source>
        <strain evidence="1 2">MDcuke</strain>
    </source>
</reference>
<evidence type="ECO:0000313" key="1">
    <source>
        <dbReference type="EMBL" id="AXF78294.1"/>
    </source>
</evidence>
<name>A0A345CXX7_9GAMM</name>
<gene>
    <name evidence="1" type="ORF">AV903_23455</name>
</gene>
<protein>
    <submittedName>
        <fullName evidence="1">Transcriptional regulator</fullName>
    </submittedName>
</protein>
<dbReference type="Proteomes" id="UP000264980">
    <property type="component" value="Chromosome"/>
</dbReference>
<proteinExistence type="predicted"/>
<evidence type="ECO:0000313" key="2">
    <source>
        <dbReference type="Proteomes" id="UP000264980"/>
    </source>
</evidence>
<organism evidence="1 2">
    <name type="scientific">Erwinia tracheiphila</name>
    <dbReference type="NCBI Taxonomy" id="65700"/>
    <lineage>
        <taxon>Bacteria</taxon>
        <taxon>Pseudomonadati</taxon>
        <taxon>Pseudomonadota</taxon>
        <taxon>Gammaproteobacteria</taxon>
        <taxon>Enterobacterales</taxon>
        <taxon>Erwiniaceae</taxon>
        <taxon>Erwinia</taxon>
    </lineage>
</organism>
<dbReference type="AlphaFoldDB" id="A0A345CXX7"/>
<accession>A0A345CXX7</accession>
<dbReference type="EMBL" id="CP013970">
    <property type="protein sequence ID" value="AXF78294.1"/>
    <property type="molecule type" value="Genomic_DNA"/>
</dbReference>